<dbReference type="Proteomes" id="UP001567538">
    <property type="component" value="Unassembled WGS sequence"/>
</dbReference>
<accession>A0ABD1FR25</accession>
<name>A0ABD1FR25_SALDI</name>
<evidence type="ECO:0000313" key="1">
    <source>
        <dbReference type="EMBL" id="KAL1534122.1"/>
    </source>
</evidence>
<sequence>MICIKQLKVSISLSLPAAHFIPQNQVHSNLTFLSRWPCRCRYISTRTVAINTGRHKAPAPSRLRFSDTGLSILGAILEEKNAAAFSSLFLFFFFN</sequence>
<organism evidence="1 2">
    <name type="scientific">Salvia divinorum</name>
    <name type="common">Maria pastora</name>
    <name type="synonym">Diviner's sage</name>
    <dbReference type="NCBI Taxonomy" id="28513"/>
    <lineage>
        <taxon>Eukaryota</taxon>
        <taxon>Viridiplantae</taxon>
        <taxon>Streptophyta</taxon>
        <taxon>Embryophyta</taxon>
        <taxon>Tracheophyta</taxon>
        <taxon>Spermatophyta</taxon>
        <taxon>Magnoliopsida</taxon>
        <taxon>eudicotyledons</taxon>
        <taxon>Gunneridae</taxon>
        <taxon>Pentapetalae</taxon>
        <taxon>asterids</taxon>
        <taxon>lamiids</taxon>
        <taxon>Lamiales</taxon>
        <taxon>Lamiaceae</taxon>
        <taxon>Nepetoideae</taxon>
        <taxon>Mentheae</taxon>
        <taxon>Salviinae</taxon>
        <taxon>Salvia</taxon>
        <taxon>Salvia subgen. Calosphace</taxon>
    </lineage>
</organism>
<dbReference type="AlphaFoldDB" id="A0ABD1FR25"/>
<protein>
    <submittedName>
        <fullName evidence="1">Uncharacterized protein</fullName>
    </submittedName>
</protein>
<proteinExistence type="predicted"/>
<comment type="caution">
    <text evidence="1">The sequence shown here is derived from an EMBL/GenBank/DDBJ whole genome shotgun (WGS) entry which is preliminary data.</text>
</comment>
<evidence type="ECO:0000313" key="2">
    <source>
        <dbReference type="Proteomes" id="UP001567538"/>
    </source>
</evidence>
<gene>
    <name evidence="1" type="ORF">AAHA92_31517</name>
</gene>
<keyword evidence="2" id="KW-1185">Reference proteome</keyword>
<reference evidence="1 2" key="1">
    <citation type="submission" date="2024-06" db="EMBL/GenBank/DDBJ databases">
        <title>A chromosome level genome sequence of Diviner's sage (Salvia divinorum).</title>
        <authorList>
            <person name="Ford S.A."/>
            <person name="Ro D.-K."/>
            <person name="Ness R.W."/>
            <person name="Phillips M.A."/>
        </authorList>
    </citation>
    <scope>NUCLEOTIDE SEQUENCE [LARGE SCALE GENOMIC DNA]</scope>
    <source>
        <strain evidence="1">SAF-2024a</strain>
        <tissue evidence="1">Leaf</tissue>
    </source>
</reference>
<dbReference type="EMBL" id="JBEAFC010000013">
    <property type="protein sequence ID" value="KAL1534122.1"/>
    <property type="molecule type" value="Genomic_DNA"/>
</dbReference>